<dbReference type="Proteomes" id="UP000192783">
    <property type="component" value="Unassembled WGS sequence"/>
</dbReference>
<dbReference type="PROSITE" id="PS01056">
    <property type="entry name" value="DNA_LIGASE_N2"/>
    <property type="match status" value="1"/>
</dbReference>
<dbReference type="InterPro" id="IPR001357">
    <property type="entry name" value="BRCT_dom"/>
</dbReference>
<evidence type="ECO:0000256" key="3">
    <source>
        <dbReference type="ARBA" id="ARBA00013308"/>
    </source>
</evidence>
<dbReference type="Gene3D" id="6.20.10.30">
    <property type="match status" value="1"/>
</dbReference>
<evidence type="ECO:0000256" key="9">
    <source>
        <dbReference type="ARBA" id="ARBA00022842"/>
    </source>
</evidence>
<dbReference type="FunFam" id="1.10.287.610:FF:000002">
    <property type="entry name" value="DNA ligase"/>
    <property type="match status" value="1"/>
</dbReference>
<feature type="domain" description="BRCT" evidence="17">
    <location>
        <begin position="610"/>
        <end position="690"/>
    </location>
</feature>
<dbReference type="FunFam" id="1.10.150.20:FF:000007">
    <property type="entry name" value="DNA ligase"/>
    <property type="match status" value="1"/>
</dbReference>
<dbReference type="Gene3D" id="3.40.50.10190">
    <property type="entry name" value="BRCT domain"/>
    <property type="match status" value="1"/>
</dbReference>
<evidence type="ECO:0000256" key="15">
    <source>
        <dbReference type="RuleBase" id="RU000618"/>
    </source>
</evidence>
<keyword evidence="9 14" id="KW-0460">Magnesium</keyword>
<evidence type="ECO:0000313" key="18">
    <source>
        <dbReference type="EMBL" id="SMC22380.1"/>
    </source>
</evidence>
<dbReference type="InterPro" id="IPR013840">
    <property type="entry name" value="DNAligase_N"/>
</dbReference>
<dbReference type="AlphaFoldDB" id="A0A1W1XEQ0"/>
<dbReference type="InterPro" id="IPR033136">
    <property type="entry name" value="DNA_ligase_CS"/>
</dbReference>
<dbReference type="GO" id="GO:0006260">
    <property type="term" value="P:DNA replication"/>
    <property type="evidence" value="ECO:0007669"/>
    <property type="project" value="UniProtKB-KW"/>
</dbReference>
<evidence type="ECO:0000256" key="10">
    <source>
        <dbReference type="ARBA" id="ARBA00023027"/>
    </source>
</evidence>
<dbReference type="SUPFAM" id="SSF50249">
    <property type="entry name" value="Nucleic acid-binding proteins"/>
    <property type="match status" value="1"/>
</dbReference>
<dbReference type="SMART" id="SM00292">
    <property type="entry name" value="BRCT"/>
    <property type="match status" value="1"/>
</dbReference>
<keyword evidence="19" id="KW-1185">Reference proteome</keyword>
<dbReference type="Pfam" id="PF03120">
    <property type="entry name" value="OB_DNA_ligase"/>
    <property type="match status" value="1"/>
</dbReference>
<dbReference type="FunFam" id="3.30.470.30:FF:000001">
    <property type="entry name" value="DNA ligase"/>
    <property type="match status" value="1"/>
</dbReference>
<dbReference type="CDD" id="cd17748">
    <property type="entry name" value="BRCT_DNA_ligase_like"/>
    <property type="match status" value="1"/>
</dbReference>
<dbReference type="HAMAP" id="MF_01588">
    <property type="entry name" value="DNA_ligase_A"/>
    <property type="match status" value="1"/>
</dbReference>
<dbReference type="Pfam" id="PF14520">
    <property type="entry name" value="HHH_5"/>
    <property type="match status" value="1"/>
</dbReference>
<dbReference type="Gene3D" id="1.10.287.610">
    <property type="entry name" value="Helix hairpin bin"/>
    <property type="match status" value="1"/>
</dbReference>
<dbReference type="PIRSF" id="PIRSF001604">
    <property type="entry name" value="LigA"/>
    <property type="match status" value="1"/>
</dbReference>
<feature type="binding site" evidence="14">
    <location>
        <position position="429"/>
    </location>
    <ligand>
        <name>Zn(2+)</name>
        <dbReference type="ChEBI" id="CHEBI:29105"/>
    </ligand>
</feature>
<dbReference type="GO" id="GO:0005829">
    <property type="term" value="C:cytosol"/>
    <property type="evidence" value="ECO:0007669"/>
    <property type="project" value="TreeGrafter"/>
</dbReference>
<evidence type="ECO:0000256" key="6">
    <source>
        <dbReference type="ARBA" id="ARBA00022723"/>
    </source>
</evidence>
<dbReference type="InterPro" id="IPR001679">
    <property type="entry name" value="DNA_ligase"/>
</dbReference>
<dbReference type="STRING" id="1121390.SAMN02746041_01415"/>
<dbReference type="PANTHER" id="PTHR23389:SF9">
    <property type="entry name" value="DNA LIGASE"/>
    <property type="match status" value="1"/>
</dbReference>
<evidence type="ECO:0000256" key="7">
    <source>
        <dbReference type="ARBA" id="ARBA00022763"/>
    </source>
</evidence>
<evidence type="ECO:0000256" key="14">
    <source>
        <dbReference type="HAMAP-Rule" id="MF_01588"/>
    </source>
</evidence>
<evidence type="ECO:0000256" key="5">
    <source>
        <dbReference type="ARBA" id="ARBA00022705"/>
    </source>
</evidence>
<dbReference type="InterPro" id="IPR013839">
    <property type="entry name" value="DNAligase_adenylation"/>
</dbReference>
<gene>
    <name evidence="14" type="primary">ligA</name>
    <name evidence="18" type="ORF">SAMN02746041_01415</name>
</gene>
<evidence type="ECO:0000259" key="17">
    <source>
        <dbReference type="PROSITE" id="PS50172"/>
    </source>
</evidence>
<dbReference type="GO" id="GO:0003677">
    <property type="term" value="F:DNA binding"/>
    <property type="evidence" value="ECO:0007669"/>
    <property type="project" value="InterPro"/>
</dbReference>
<keyword evidence="11 14" id="KW-0234">DNA repair</keyword>
<dbReference type="GO" id="GO:0046872">
    <property type="term" value="F:metal ion binding"/>
    <property type="evidence" value="ECO:0007669"/>
    <property type="project" value="UniProtKB-KW"/>
</dbReference>
<evidence type="ECO:0000256" key="12">
    <source>
        <dbReference type="ARBA" id="ARBA00034005"/>
    </source>
</evidence>
<protein>
    <recommendedName>
        <fullName evidence="3 14">DNA ligase</fullName>
        <ecNumber evidence="2 14">6.5.1.2</ecNumber>
    </recommendedName>
    <alternativeName>
        <fullName evidence="14">Polydeoxyribonucleotide synthase [NAD(+)]</fullName>
    </alternativeName>
</protein>
<keyword evidence="10 14" id="KW-0520">NAD</keyword>
<evidence type="ECO:0000256" key="11">
    <source>
        <dbReference type="ARBA" id="ARBA00023204"/>
    </source>
</evidence>
<dbReference type="InterPro" id="IPR018239">
    <property type="entry name" value="DNA_ligase_AS"/>
</dbReference>
<dbReference type="CDD" id="cd00114">
    <property type="entry name" value="LIGANc"/>
    <property type="match status" value="1"/>
</dbReference>
<dbReference type="NCBIfam" id="NF005932">
    <property type="entry name" value="PRK07956.1"/>
    <property type="match status" value="1"/>
</dbReference>
<dbReference type="InterPro" id="IPR003583">
    <property type="entry name" value="Hlx-hairpin-Hlx_DNA-bd_motif"/>
</dbReference>
<dbReference type="FunFam" id="2.40.50.140:FF:000012">
    <property type="entry name" value="DNA ligase"/>
    <property type="match status" value="1"/>
</dbReference>
<comment type="cofactor">
    <cofactor evidence="14">
        <name>Mg(2+)</name>
        <dbReference type="ChEBI" id="CHEBI:18420"/>
    </cofactor>
    <cofactor evidence="14">
        <name>Mn(2+)</name>
        <dbReference type="ChEBI" id="CHEBI:29035"/>
    </cofactor>
</comment>
<dbReference type="InterPro" id="IPR041663">
    <property type="entry name" value="DisA/LigA_HHH"/>
</dbReference>
<dbReference type="PROSITE" id="PS01055">
    <property type="entry name" value="DNA_LIGASE_N1"/>
    <property type="match status" value="1"/>
</dbReference>
<reference evidence="18 19" key="1">
    <citation type="submission" date="2017-04" db="EMBL/GenBank/DDBJ databases">
        <authorList>
            <person name="Afonso C.L."/>
            <person name="Miller P.J."/>
            <person name="Scott M.A."/>
            <person name="Spackman E."/>
            <person name="Goraichik I."/>
            <person name="Dimitrov K.M."/>
            <person name="Suarez D.L."/>
            <person name="Swayne D.E."/>
        </authorList>
    </citation>
    <scope>NUCLEOTIDE SEQUENCE [LARGE SCALE GENOMIC DNA]</scope>
    <source>
        <strain evidence="18 19">DSM 13146</strain>
    </source>
</reference>
<dbReference type="SUPFAM" id="SSF56091">
    <property type="entry name" value="DNA ligase/mRNA capping enzyme, catalytic domain"/>
    <property type="match status" value="1"/>
</dbReference>
<dbReference type="GO" id="GO:0006281">
    <property type="term" value="P:DNA repair"/>
    <property type="evidence" value="ECO:0007669"/>
    <property type="project" value="UniProtKB-KW"/>
</dbReference>
<evidence type="ECO:0000256" key="1">
    <source>
        <dbReference type="ARBA" id="ARBA00004067"/>
    </source>
</evidence>
<evidence type="ECO:0000313" key="19">
    <source>
        <dbReference type="Proteomes" id="UP000192783"/>
    </source>
</evidence>
<dbReference type="NCBIfam" id="TIGR00575">
    <property type="entry name" value="dnlj"/>
    <property type="match status" value="1"/>
</dbReference>
<dbReference type="SMART" id="SM00278">
    <property type="entry name" value="HhH1"/>
    <property type="match status" value="3"/>
</dbReference>
<dbReference type="InterPro" id="IPR012340">
    <property type="entry name" value="NA-bd_OB-fold"/>
</dbReference>
<evidence type="ECO:0000256" key="13">
    <source>
        <dbReference type="ARBA" id="ARBA00060881"/>
    </source>
</evidence>
<dbReference type="Pfam" id="PF03119">
    <property type="entry name" value="DNA_ligase_ZBD"/>
    <property type="match status" value="1"/>
</dbReference>
<keyword evidence="7 14" id="KW-0227">DNA damage</keyword>
<dbReference type="Pfam" id="PF00533">
    <property type="entry name" value="BRCT"/>
    <property type="match status" value="1"/>
</dbReference>
<feature type="active site" description="N6-AMP-lysine intermediate" evidence="14">
    <location>
        <position position="130"/>
    </location>
</feature>
<dbReference type="Pfam" id="PF22745">
    <property type="entry name" value="Nlig-Ia"/>
    <property type="match status" value="1"/>
</dbReference>
<sequence length="690" mass="77206">MKRESQGKSMTTTPSKDSVRRRIEELRRQIRYHNYRYYALDDPEISDAQYDALFRELVRLEEAHPEFASPDSPTQRVGFAPLEQFEPFIHPVPMLSLENAMDREEMVEFDRRVAKLLGLTEPIVYTAEPKMDGLAVEILYEEGKLIRAGTRGDGYRGEDVTPNVKTIRAVPWRLFSPPDGPPIPERLTVRGEVYMDRKAFQALNRDREEAGEPPFANPRNAAAGSLRQLDSSITASRPLKAFFYGVGILEGASFQTQWDLLQGLRQWGLPVNPLSQRCRGIDQVLAYYERIERQRPDLAYEVDGVVVKVDRLEWQRILGEKTRSPRWAIAYKFAPHQARTRIVDIQVQVGRTGVLTPVAHLEPVSVGGVTIRRATLHNLDEIQRKDVRIGDEVIVQRAGDVIPEVLRPVTEKRTGQERPFHMVSQCPSCHGPVVRLEGEVVHRCLNKSCPAQVKAAIRHFAGRDAMDIDGLGQKIISMLVDEGLVKNPADLYRLTEEDLLKLPGFAEKSAANLIRAIQESKTPELANFINALGIQLVGVHLASVLAGHFKTFQAFREAGREELTAIDGVGDKVADSIVRYFENEENNKMVEGLLAAGVTPRPAEAEPVERASSFWPDKTVVFTGTLASMSRKEAADRVKALGARVASSVSAKTDVVVAGEKAGSKLEKAKALNVRIMNEEDFLRSLREEA</sequence>
<keyword evidence="8 14" id="KW-0862">Zinc</keyword>
<dbReference type="Pfam" id="PF01653">
    <property type="entry name" value="DNA_ligase_aden"/>
    <property type="match status" value="1"/>
</dbReference>
<dbReference type="SUPFAM" id="SSF52113">
    <property type="entry name" value="BRCT domain"/>
    <property type="match status" value="1"/>
</dbReference>
<dbReference type="GO" id="GO:0003911">
    <property type="term" value="F:DNA ligase (NAD+) activity"/>
    <property type="evidence" value="ECO:0007669"/>
    <property type="project" value="UniProtKB-UniRule"/>
</dbReference>
<feature type="binding site" evidence="14">
    <location>
        <position position="308"/>
    </location>
    <ligand>
        <name>NAD(+)</name>
        <dbReference type="ChEBI" id="CHEBI:57540"/>
    </ligand>
</feature>
<evidence type="ECO:0000256" key="8">
    <source>
        <dbReference type="ARBA" id="ARBA00022833"/>
    </source>
</evidence>
<dbReference type="Gene3D" id="1.10.150.20">
    <property type="entry name" value="5' to 3' exonuclease, C-terminal subdomain"/>
    <property type="match status" value="2"/>
</dbReference>
<feature type="binding site" evidence="14">
    <location>
        <position position="192"/>
    </location>
    <ligand>
        <name>NAD(+)</name>
        <dbReference type="ChEBI" id="CHEBI:57540"/>
    </ligand>
</feature>
<proteinExistence type="inferred from homology"/>
<dbReference type="InterPro" id="IPR036420">
    <property type="entry name" value="BRCT_dom_sf"/>
</dbReference>
<dbReference type="PANTHER" id="PTHR23389">
    <property type="entry name" value="CHROMOSOME TRANSMISSION FIDELITY FACTOR 18"/>
    <property type="match status" value="1"/>
</dbReference>
<feature type="compositionally biased region" description="Polar residues" evidence="16">
    <location>
        <begin position="7"/>
        <end position="16"/>
    </location>
</feature>
<name>A0A1W1XEQ0_9BACT</name>
<dbReference type="Gene3D" id="3.30.470.30">
    <property type="entry name" value="DNA ligase/mRNA capping enzyme"/>
    <property type="match status" value="1"/>
</dbReference>
<keyword evidence="6 14" id="KW-0479">Metal-binding</keyword>
<comment type="catalytic activity">
    <reaction evidence="12 14 15">
        <text>NAD(+) + (deoxyribonucleotide)n-3'-hydroxyl + 5'-phospho-(deoxyribonucleotide)m = (deoxyribonucleotide)n+m + AMP + beta-nicotinamide D-nucleotide.</text>
        <dbReference type="EC" id="6.5.1.2"/>
    </reaction>
</comment>
<dbReference type="EC" id="6.5.1.2" evidence="2 14"/>
<comment type="function">
    <text evidence="1 14">DNA ligase that catalyzes the formation of phosphodiester linkages between 5'-phosphoryl and 3'-hydroxyl groups in double-stranded DNA using NAD as a coenzyme and as the energy source for the reaction. It is essential for DNA replication and repair of damaged DNA.</text>
</comment>
<feature type="binding site" evidence="14">
    <location>
        <begin position="96"/>
        <end position="97"/>
    </location>
    <ligand>
        <name>NAD(+)</name>
        <dbReference type="ChEBI" id="CHEBI:57540"/>
    </ligand>
</feature>
<keyword evidence="14" id="KW-0464">Manganese</keyword>
<dbReference type="InterPro" id="IPR004149">
    <property type="entry name" value="Znf_DNAligase_C4"/>
</dbReference>
<comment type="similarity">
    <text evidence="13 14">Belongs to the NAD-dependent DNA ligase family. LigA subfamily.</text>
</comment>
<evidence type="ECO:0000256" key="2">
    <source>
        <dbReference type="ARBA" id="ARBA00012722"/>
    </source>
</evidence>
<keyword evidence="5 14" id="KW-0235">DNA replication</keyword>
<feature type="binding site" evidence="14">
    <location>
        <position position="449"/>
    </location>
    <ligand>
        <name>Zn(2+)</name>
        <dbReference type="ChEBI" id="CHEBI:29105"/>
    </ligand>
</feature>
<accession>A0A1W1XEQ0</accession>
<dbReference type="SUPFAM" id="SSF47781">
    <property type="entry name" value="RuvA domain 2-like"/>
    <property type="match status" value="1"/>
</dbReference>
<dbReference type="EMBL" id="FWXF01000006">
    <property type="protein sequence ID" value="SMC22380.1"/>
    <property type="molecule type" value="Genomic_DNA"/>
</dbReference>
<dbReference type="SMART" id="SM00532">
    <property type="entry name" value="LIGANc"/>
    <property type="match status" value="1"/>
</dbReference>
<dbReference type="InterPro" id="IPR010994">
    <property type="entry name" value="RuvA_2-like"/>
</dbReference>
<feature type="region of interest" description="Disordered" evidence="16">
    <location>
        <begin position="1"/>
        <end position="22"/>
    </location>
</feature>
<dbReference type="PROSITE" id="PS50172">
    <property type="entry name" value="BRCT"/>
    <property type="match status" value="1"/>
</dbReference>
<feature type="binding site" evidence="14">
    <location>
        <position position="128"/>
    </location>
    <ligand>
        <name>NAD(+)</name>
        <dbReference type="ChEBI" id="CHEBI:57540"/>
    </ligand>
</feature>
<evidence type="ECO:0000256" key="16">
    <source>
        <dbReference type="SAM" id="MobiDB-lite"/>
    </source>
</evidence>
<dbReference type="Gene3D" id="2.40.50.140">
    <property type="entry name" value="Nucleic acid-binding proteins"/>
    <property type="match status" value="1"/>
</dbReference>
<dbReference type="InterPro" id="IPR004150">
    <property type="entry name" value="NAD_DNA_ligase_OB"/>
</dbReference>
<dbReference type="Pfam" id="PF12826">
    <property type="entry name" value="HHH_2"/>
    <property type="match status" value="1"/>
</dbReference>
<keyword evidence="4 14" id="KW-0436">Ligase</keyword>
<feature type="binding site" evidence="14">
    <location>
        <position position="444"/>
    </location>
    <ligand>
        <name>Zn(2+)</name>
        <dbReference type="ChEBI" id="CHEBI:29105"/>
    </ligand>
</feature>
<organism evidence="18 19">
    <name type="scientific">Desulfacinum hydrothermale DSM 13146</name>
    <dbReference type="NCBI Taxonomy" id="1121390"/>
    <lineage>
        <taxon>Bacteria</taxon>
        <taxon>Pseudomonadati</taxon>
        <taxon>Thermodesulfobacteriota</taxon>
        <taxon>Syntrophobacteria</taxon>
        <taxon>Syntrophobacterales</taxon>
        <taxon>Syntrophobacteraceae</taxon>
        <taxon>Desulfacinum</taxon>
    </lineage>
</organism>
<feature type="binding site" evidence="14">
    <location>
        <position position="151"/>
    </location>
    <ligand>
        <name>NAD(+)</name>
        <dbReference type="ChEBI" id="CHEBI:57540"/>
    </ligand>
</feature>
<feature type="binding site" evidence="14">
    <location>
        <position position="426"/>
    </location>
    <ligand>
        <name>Zn(2+)</name>
        <dbReference type="ChEBI" id="CHEBI:29105"/>
    </ligand>
</feature>
<evidence type="ECO:0000256" key="4">
    <source>
        <dbReference type="ARBA" id="ARBA00022598"/>
    </source>
</evidence>
<feature type="binding site" evidence="14">
    <location>
        <position position="332"/>
    </location>
    <ligand>
        <name>NAD(+)</name>
        <dbReference type="ChEBI" id="CHEBI:57540"/>
    </ligand>
</feature>
<feature type="binding site" evidence="14">
    <location>
        <begin position="47"/>
        <end position="51"/>
    </location>
    <ligand>
        <name>NAD(+)</name>
        <dbReference type="ChEBI" id="CHEBI:57540"/>
    </ligand>
</feature>